<proteinExistence type="inferred from homology"/>
<dbReference type="SUPFAM" id="SSF48452">
    <property type="entry name" value="TPR-like"/>
    <property type="match status" value="1"/>
</dbReference>
<evidence type="ECO:0000313" key="8">
    <source>
        <dbReference type="EMBL" id="MVM31851.1"/>
    </source>
</evidence>
<evidence type="ECO:0000256" key="4">
    <source>
        <dbReference type="ARBA" id="ARBA00023136"/>
    </source>
</evidence>
<comment type="similarity">
    <text evidence="2">Belongs to the SusD family.</text>
</comment>
<dbReference type="CDD" id="cd08977">
    <property type="entry name" value="SusD"/>
    <property type="match status" value="1"/>
</dbReference>
<evidence type="ECO:0000313" key="9">
    <source>
        <dbReference type="Proteomes" id="UP000436006"/>
    </source>
</evidence>
<keyword evidence="9" id="KW-1185">Reference proteome</keyword>
<evidence type="ECO:0000256" key="1">
    <source>
        <dbReference type="ARBA" id="ARBA00004442"/>
    </source>
</evidence>
<name>A0A7K1SDJ1_9BACT</name>
<dbReference type="Gene3D" id="1.25.40.390">
    <property type="match status" value="1"/>
</dbReference>
<dbReference type="Proteomes" id="UP000436006">
    <property type="component" value="Unassembled WGS sequence"/>
</dbReference>
<dbReference type="RefSeq" id="WP_157586488.1">
    <property type="nucleotide sequence ID" value="NZ_WPIN01000006.1"/>
</dbReference>
<keyword evidence="4" id="KW-0472">Membrane</keyword>
<dbReference type="InterPro" id="IPR033985">
    <property type="entry name" value="SusD-like_N"/>
</dbReference>
<dbReference type="PROSITE" id="PS51257">
    <property type="entry name" value="PROKAR_LIPOPROTEIN"/>
    <property type="match status" value="1"/>
</dbReference>
<dbReference type="AlphaFoldDB" id="A0A7K1SDJ1"/>
<organism evidence="8 9">
    <name type="scientific">Spirosoma arboris</name>
    <dbReference type="NCBI Taxonomy" id="2682092"/>
    <lineage>
        <taxon>Bacteria</taxon>
        <taxon>Pseudomonadati</taxon>
        <taxon>Bacteroidota</taxon>
        <taxon>Cytophagia</taxon>
        <taxon>Cytophagales</taxon>
        <taxon>Cytophagaceae</taxon>
        <taxon>Spirosoma</taxon>
    </lineage>
</organism>
<protein>
    <submittedName>
        <fullName evidence="8">RagB/SusD family nutrient uptake outer membrane protein</fullName>
    </submittedName>
</protein>
<feature type="domain" description="SusD-like N-terminal" evidence="7">
    <location>
        <begin position="73"/>
        <end position="215"/>
    </location>
</feature>
<reference evidence="8 9" key="1">
    <citation type="submission" date="2019-12" db="EMBL/GenBank/DDBJ databases">
        <title>Spirosoma sp. HMF4905 genome sequencing and assembly.</title>
        <authorList>
            <person name="Kang H."/>
            <person name="Cha I."/>
            <person name="Kim H."/>
            <person name="Joh K."/>
        </authorList>
    </citation>
    <scope>NUCLEOTIDE SEQUENCE [LARGE SCALE GENOMIC DNA]</scope>
    <source>
        <strain evidence="8 9">HMF4905</strain>
    </source>
</reference>
<comment type="subcellular location">
    <subcellularLocation>
        <location evidence="1">Cell outer membrane</location>
    </subcellularLocation>
</comment>
<evidence type="ECO:0000259" key="6">
    <source>
        <dbReference type="Pfam" id="PF07980"/>
    </source>
</evidence>
<dbReference type="EMBL" id="WPIN01000006">
    <property type="protein sequence ID" value="MVM31851.1"/>
    <property type="molecule type" value="Genomic_DNA"/>
</dbReference>
<evidence type="ECO:0000256" key="5">
    <source>
        <dbReference type="ARBA" id="ARBA00023237"/>
    </source>
</evidence>
<sequence length="449" mass="49293">MKSYITCFILTLTVLTSCKDVLEPTPYDIRIDDLTLKTAADAPLVRIGLYSAFRAMTSSVVIAGDFTADNIKHNGTFTSYQEFGTKQITSTNADVATFWAGVYQTNYVANFILERLPNVVSGITSDSRKTLTAEARFLRGLANFYGVYTFGDIPLVTTTDQATNRNIARSPKATVLAAVLADYQAALADLPDDSSTGAAYLSKRVVQAALARYYLYQKNWAQAETYATQVISSGKFTLVPDYNTIVNVNFTAESIFEVGYTQNDDPGTLNTLFVSRREVIPSDQIVIALNSTESGTRVATIAFNVAQQQGNDNGWTVKKYGTAIEGNANIVVFRLAEMYLIRAEARAQLGKLVGANSAVEDLTVLRTRAKAVAVTAAAQADVLLAIERERQYELAFEGHRWYDLVRTGRAQAVMSAFSPNWSSRFEVWPIPQSEILRNPALQGAQNPGY</sequence>
<evidence type="ECO:0000256" key="3">
    <source>
        <dbReference type="ARBA" id="ARBA00022729"/>
    </source>
</evidence>
<comment type="caution">
    <text evidence="8">The sequence shown here is derived from an EMBL/GenBank/DDBJ whole genome shotgun (WGS) entry which is preliminary data.</text>
</comment>
<dbReference type="Pfam" id="PF14322">
    <property type="entry name" value="SusD-like_3"/>
    <property type="match status" value="1"/>
</dbReference>
<keyword evidence="5" id="KW-0998">Cell outer membrane</keyword>
<dbReference type="InterPro" id="IPR012944">
    <property type="entry name" value="SusD_RagB_dom"/>
</dbReference>
<evidence type="ECO:0000256" key="2">
    <source>
        <dbReference type="ARBA" id="ARBA00006275"/>
    </source>
</evidence>
<evidence type="ECO:0000259" key="7">
    <source>
        <dbReference type="Pfam" id="PF14322"/>
    </source>
</evidence>
<accession>A0A7K1SDJ1</accession>
<keyword evidence="3" id="KW-0732">Signal</keyword>
<dbReference type="Pfam" id="PF07980">
    <property type="entry name" value="SusD_RagB"/>
    <property type="match status" value="1"/>
</dbReference>
<feature type="domain" description="RagB/SusD" evidence="6">
    <location>
        <begin position="318"/>
        <end position="449"/>
    </location>
</feature>
<gene>
    <name evidence="8" type="ORF">GO755_17515</name>
</gene>
<dbReference type="GO" id="GO:0009279">
    <property type="term" value="C:cell outer membrane"/>
    <property type="evidence" value="ECO:0007669"/>
    <property type="project" value="UniProtKB-SubCell"/>
</dbReference>
<dbReference type="InterPro" id="IPR011990">
    <property type="entry name" value="TPR-like_helical_dom_sf"/>
</dbReference>